<dbReference type="Pfam" id="PF01421">
    <property type="entry name" value="Reprolysin"/>
    <property type="match status" value="1"/>
</dbReference>
<keyword evidence="4" id="KW-0472">Membrane</keyword>
<dbReference type="Gene3D" id="3.40.50.300">
    <property type="entry name" value="P-loop containing nucleotide triphosphate hydrolases"/>
    <property type="match status" value="1"/>
</dbReference>
<feature type="transmembrane region" description="Helical" evidence="4">
    <location>
        <begin position="851"/>
        <end position="878"/>
    </location>
</feature>
<dbReference type="InterPro" id="IPR001762">
    <property type="entry name" value="Disintegrin_dom"/>
</dbReference>
<keyword evidence="1" id="KW-0800">Toxin</keyword>
<keyword evidence="4" id="KW-0812">Transmembrane</keyword>
<dbReference type="InterPro" id="IPR027417">
    <property type="entry name" value="P-loop_NTPase"/>
</dbReference>
<dbReference type="PROSITE" id="PS50214">
    <property type="entry name" value="DISINTEGRIN_2"/>
    <property type="match status" value="1"/>
</dbReference>
<keyword evidence="1" id="KW-1217">Cell adhesion impairing toxin</keyword>
<dbReference type="SUPFAM" id="SSF57552">
    <property type="entry name" value="Blood coagulation inhibitor (disintegrin)"/>
    <property type="match status" value="1"/>
</dbReference>
<dbReference type="EMBL" id="FN655067">
    <property type="protein sequence ID" value="CBY37825.1"/>
    <property type="molecule type" value="Genomic_DNA"/>
</dbReference>
<feature type="transmembrane region" description="Helical" evidence="4">
    <location>
        <begin position="1051"/>
        <end position="1071"/>
    </location>
</feature>
<dbReference type="GO" id="GO:0046872">
    <property type="term" value="F:metal ion binding"/>
    <property type="evidence" value="ECO:0007669"/>
    <property type="project" value="UniProtKB-KW"/>
</dbReference>
<organism evidence="7">
    <name type="scientific">Oikopleura dioica</name>
    <name type="common">Tunicate</name>
    <dbReference type="NCBI Taxonomy" id="34765"/>
    <lineage>
        <taxon>Eukaryota</taxon>
        <taxon>Metazoa</taxon>
        <taxon>Chordata</taxon>
        <taxon>Tunicata</taxon>
        <taxon>Appendicularia</taxon>
        <taxon>Copelata</taxon>
        <taxon>Oikopleuridae</taxon>
        <taxon>Oikopleura</taxon>
    </lineage>
</organism>
<dbReference type="AlphaFoldDB" id="E4YQT0"/>
<keyword evidence="3" id="KW-0862">Zinc</keyword>
<evidence type="ECO:0000256" key="2">
    <source>
        <dbReference type="PROSITE-ProRule" id="PRU00068"/>
    </source>
</evidence>
<protein>
    <recommendedName>
        <fullName evidence="8">Peptidase M12B domain-containing protein</fullName>
    </recommendedName>
</protein>
<dbReference type="PANTHER" id="PTHR11905:SF159">
    <property type="entry name" value="ADAM METALLOPROTEASE"/>
    <property type="match status" value="1"/>
</dbReference>
<feature type="binding site" evidence="3">
    <location>
        <position position="199"/>
    </location>
    <ligand>
        <name>Zn(2+)</name>
        <dbReference type="ChEBI" id="CHEBI:29105"/>
        <note>catalytic</note>
    </ligand>
</feature>
<dbReference type="Gene3D" id="1.20.120.1630">
    <property type="match status" value="1"/>
</dbReference>
<dbReference type="GO" id="GO:0004222">
    <property type="term" value="F:metalloendopeptidase activity"/>
    <property type="evidence" value="ECO:0007669"/>
    <property type="project" value="InterPro"/>
</dbReference>
<evidence type="ECO:0008006" key="8">
    <source>
        <dbReference type="Google" id="ProtNLM"/>
    </source>
</evidence>
<keyword evidence="3" id="KW-0479">Metal-binding</keyword>
<evidence type="ECO:0000313" key="7">
    <source>
        <dbReference type="EMBL" id="CBY37825.1"/>
    </source>
</evidence>
<dbReference type="InterPro" id="IPR024079">
    <property type="entry name" value="MetalloPept_cat_dom_sf"/>
</dbReference>
<sequence length="1110" mass="127426">NKLTWLPRQKEKYLTSIGEPVVFPVTKTARTGNDRQHLKTLFIIFDDLVEYHMKKRKISSIAEGRKYMAKIFNTVIKNELQERFAELNLKFHLMDIKFLPKEEAHRILTKGSHDESLEEFNRFQQNELYDNVAQKYDAIVGFIHTKYFGQSVVGYAYTGTVGNILDRKSMSGIVDSSRPFLSIAVTATHEIGHILGMSHEDNYNTAGTCNDPAGCIMSASHAQGRSDYEWSQYAKNYARDKLYRVDSLYDPPRKVYGEPVCGNGVVEDGEECDCGEPICPCCDSCRKPPSAECTGGDCCDLETCELKKSSAICKESRNACEPDIYCSGEDSFCAASVFYRNGFQCGKNKICYEGECKKDRAMEDYDGLIPDGYEEEMCDMSCGERLLCVFDGYLPTCIAPLPEDLCSSSITHQSQSSRTENTIQYNAGRPQRAAPSPPISKLQERYTAPFTPSQKPAPIIAKKVKKTKKNQNTRQASAVYRHFIFSKCHSLTFNFAPTPISTARYTSLQLFLLPKMFYRFQDSGNKRLLPLFLALFAIFFFDRINENCRIEVYESDTQMVFIGGIKGSGTEYIRDLLDTSSDINCQKSTIGSPALLWMVFNELRRDKEKNRLSLAGISEELIFKAAKEGILEIIFGTKQQKIPCLEEPMILNQMPFLAENFKKAKFINIKRNAFQVANSLINDKESIYQTDANPPVLKLSRFQDGLVYWNESVTIVDEYCKKYHKRCISVEFEDFFQHSNIIARKIGKFLKIDLDRNWKPDPFKIFPQKNKAGSTKIKKIMKKFGEEAIKRTFFLLSNIGWKDNLKYEENLDSFERPKDSFITEKEQKIIDDLVKNHAFFNSEIVFEKMTFLLISAPVAIFGWAYALWSLLAFASFLVNGREYFPEISTIFPYSIDDESTSDGDFYSRILKNSLLFGFWGFHHSFMCRRSVKKLMNLPKDLEIPFYVIQSSGLFHYAMANWQSIPEKIFEVPNFLKTPLFIGYLFGFLFFLSSSFAFDHFEHFGLRQGLKMGKFLRFIPFGLVKTGHYSIVRHPLMSGCLLMMVCPLELTIGRILIAFIVSIYIFISVKYFEEADLINYKIGPEYEKYMKTTPAFIPNVFTCPFVLKKIQ</sequence>
<proteinExistence type="predicted"/>
<dbReference type="SUPFAM" id="SSF52540">
    <property type="entry name" value="P-loop containing nucleoside triphosphate hydrolases"/>
    <property type="match status" value="1"/>
</dbReference>
<feature type="active site" evidence="3">
    <location>
        <position position="190"/>
    </location>
</feature>
<dbReference type="Proteomes" id="UP000011014">
    <property type="component" value="Unassembled WGS sequence"/>
</dbReference>
<dbReference type="InterPro" id="IPR036436">
    <property type="entry name" value="Disintegrin_dom_sf"/>
</dbReference>
<accession>E4YQT0</accession>
<evidence type="ECO:0000259" key="6">
    <source>
        <dbReference type="PROSITE" id="PS50215"/>
    </source>
</evidence>
<feature type="transmembrane region" description="Helical" evidence="4">
    <location>
        <begin position="979"/>
        <end position="1000"/>
    </location>
</feature>
<dbReference type="Pfam" id="PF13469">
    <property type="entry name" value="Sulfotransfer_3"/>
    <property type="match status" value="1"/>
</dbReference>
<evidence type="ECO:0000256" key="1">
    <source>
        <dbReference type="ARBA" id="ARBA00022508"/>
    </source>
</evidence>
<evidence type="ECO:0000259" key="5">
    <source>
        <dbReference type="PROSITE" id="PS50214"/>
    </source>
</evidence>
<keyword evidence="4" id="KW-1133">Transmembrane helix</keyword>
<feature type="domain" description="Disintegrin" evidence="5">
    <location>
        <begin position="258"/>
        <end position="341"/>
    </location>
</feature>
<evidence type="ECO:0000256" key="3">
    <source>
        <dbReference type="PROSITE-ProRule" id="PRU00276"/>
    </source>
</evidence>
<feature type="binding site" evidence="3">
    <location>
        <position position="189"/>
    </location>
    <ligand>
        <name>Zn(2+)</name>
        <dbReference type="ChEBI" id="CHEBI:29105"/>
        <note>catalytic</note>
    </ligand>
</feature>
<evidence type="ECO:0000256" key="4">
    <source>
        <dbReference type="SAM" id="Phobius"/>
    </source>
</evidence>
<dbReference type="PANTHER" id="PTHR11905">
    <property type="entry name" value="ADAM A DISINTEGRIN AND METALLOPROTEASE DOMAIN"/>
    <property type="match status" value="1"/>
</dbReference>
<dbReference type="SUPFAM" id="SSF55486">
    <property type="entry name" value="Metalloproteases ('zincins'), catalytic domain"/>
    <property type="match status" value="1"/>
</dbReference>
<name>E4YQT0_OIKDI</name>
<gene>
    <name evidence="7" type="ORF">GSOID_T00031312001</name>
</gene>
<feature type="non-terminal residue" evidence="7">
    <location>
        <position position="1"/>
    </location>
</feature>
<comment type="caution">
    <text evidence="3">Lacks conserved residue(s) required for the propagation of feature annotation.</text>
</comment>
<feature type="domain" description="Peptidase M12B" evidence="6">
    <location>
        <begin position="37"/>
        <end position="220"/>
    </location>
</feature>
<dbReference type="GO" id="GO:0006509">
    <property type="term" value="P:membrane protein ectodomain proteolysis"/>
    <property type="evidence" value="ECO:0007669"/>
    <property type="project" value="TreeGrafter"/>
</dbReference>
<feature type="binding site" evidence="3">
    <location>
        <position position="193"/>
    </location>
    <ligand>
        <name>Zn(2+)</name>
        <dbReference type="ChEBI" id="CHEBI:29105"/>
        <note>catalytic</note>
    </ligand>
</feature>
<feature type="disulfide bond" evidence="2">
    <location>
        <begin position="313"/>
        <end position="333"/>
    </location>
</feature>
<dbReference type="SMART" id="SM00050">
    <property type="entry name" value="DISIN"/>
    <property type="match status" value="1"/>
</dbReference>
<reference evidence="7" key="1">
    <citation type="journal article" date="2010" name="Science">
        <title>Plasticity of animal genome architecture unmasked by rapid evolution of a pelagic tunicate.</title>
        <authorList>
            <person name="Denoeud F."/>
            <person name="Henriet S."/>
            <person name="Mungpakdee S."/>
            <person name="Aury J.M."/>
            <person name="Da Silva C."/>
            <person name="Brinkmann H."/>
            <person name="Mikhaleva J."/>
            <person name="Olsen L.C."/>
            <person name="Jubin C."/>
            <person name="Canestro C."/>
            <person name="Bouquet J.M."/>
            <person name="Danks G."/>
            <person name="Poulain J."/>
            <person name="Campsteijn C."/>
            <person name="Adamski M."/>
            <person name="Cross I."/>
            <person name="Yadetie F."/>
            <person name="Muffato M."/>
            <person name="Louis A."/>
            <person name="Butcher S."/>
            <person name="Tsagkogeorga G."/>
            <person name="Konrad A."/>
            <person name="Singh S."/>
            <person name="Jensen M.F."/>
            <person name="Cong E.H."/>
            <person name="Eikeseth-Otteraa H."/>
            <person name="Noel B."/>
            <person name="Anthouard V."/>
            <person name="Porcel B.M."/>
            <person name="Kachouri-Lafond R."/>
            <person name="Nishino A."/>
            <person name="Ugolini M."/>
            <person name="Chourrout P."/>
            <person name="Nishida H."/>
            <person name="Aasland R."/>
            <person name="Huzurbazar S."/>
            <person name="Westhof E."/>
            <person name="Delsuc F."/>
            <person name="Lehrach H."/>
            <person name="Reinhardt R."/>
            <person name="Weissenbach J."/>
            <person name="Roy S.W."/>
            <person name="Artiguenave F."/>
            <person name="Postlethwait J.H."/>
            <person name="Manak J.R."/>
            <person name="Thompson E.M."/>
            <person name="Jaillon O."/>
            <person name="Du Pasquier L."/>
            <person name="Boudinot P."/>
            <person name="Liberles D.A."/>
            <person name="Volff J.N."/>
            <person name="Philippe H."/>
            <person name="Lenhard B."/>
            <person name="Roest Crollius H."/>
            <person name="Wincker P."/>
            <person name="Chourrout D."/>
        </authorList>
    </citation>
    <scope>NUCLEOTIDE SEQUENCE [LARGE SCALE GENOMIC DNA]</scope>
</reference>
<dbReference type="PROSITE" id="PS50215">
    <property type="entry name" value="ADAM_MEPRO"/>
    <property type="match status" value="1"/>
</dbReference>
<dbReference type="Gene3D" id="4.10.70.10">
    <property type="entry name" value="Disintegrin domain"/>
    <property type="match status" value="1"/>
</dbReference>
<dbReference type="InterPro" id="IPR001590">
    <property type="entry name" value="Peptidase_M12B"/>
</dbReference>
<dbReference type="Gene3D" id="3.40.390.10">
    <property type="entry name" value="Collagenase (Catalytic Domain)"/>
    <property type="match status" value="1"/>
</dbReference>
<keyword evidence="2" id="KW-1015">Disulfide bond</keyword>